<name>A0A0M8N228_ESCWE</name>
<dbReference type="AlphaFoldDB" id="A0A0M8N228"/>
<evidence type="ECO:0000313" key="1">
    <source>
        <dbReference type="EMBL" id="KOS18191.1"/>
    </source>
</evidence>
<protein>
    <submittedName>
        <fullName evidence="1">Uncharacterized protein</fullName>
    </submittedName>
</protein>
<dbReference type="STRING" id="150374.A0A0M8N228"/>
<dbReference type="Proteomes" id="UP000053831">
    <property type="component" value="Unassembled WGS sequence"/>
</dbReference>
<reference evidence="1 2" key="1">
    <citation type="submission" date="2015-07" db="EMBL/GenBank/DDBJ databases">
        <title>The genome of the fungus Escovopsis weberi, a specialized disease agent of ant agriculture.</title>
        <authorList>
            <person name="de Man T.J."/>
            <person name="Stajich J.E."/>
            <person name="Kubicek C.P."/>
            <person name="Chenthamara K."/>
            <person name="Atanasova L."/>
            <person name="Druzhinina I.S."/>
            <person name="Birnbaum S."/>
            <person name="Barribeau S.M."/>
            <person name="Teiling C."/>
            <person name="Suen G."/>
            <person name="Currie C."/>
            <person name="Gerardo N.M."/>
        </authorList>
    </citation>
    <scope>NUCLEOTIDE SEQUENCE [LARGE SCALE GENOMIC DNA]</scope>
</reference>
<dbReference type="EMBL" id="LGSR01000022">
    <property type="protein sequence ID" value="KOS18191.1"/>
    <property type="molecule type" value="Genomic_DNA"/>
</dbReference>
<evidence type="ECO:0000313" key="2">
    <source>
        <dbReference type="Proteomes" id="UP000053831"/>
    </source>
</evidence>
<sequence>MQVDDAHISVRFKYGVHTIFLFVDALAPFSAITEELLGLLRERYPDGLMKSTTSSEKTPVPGADAAQRIVYGVLSVPDDPSQGWKKLKLGARDSFTPSRCGVKDNSIVAFTFVSADGEEAVLEDEDVQFEVEFPVEQEDYFDEEE</sequence>
<comment type="caution">
    <text evidence="1">The sequence shown here is derived from an EMBL/GenBank/DDBJ whole genome shotgun (WGS) entry which is preliminary data.</text>
</comment>
<organism evidence="1 2">
    <name type="scientific">Escovopsis weberi</name>
    <dbReference type="NCBI Taxonomy" id="150374"/>
    <lineage>
        <taxon>Eukaryota</taxon>
        <taxon>Fungi</taxon>
        <taxon>Dikarya</taxon>
        <taxon>Ascomycota</taxon>
        <taxon>Pezizomycotina</taxon>
        <taxon>Sordariomycetes</taxon>
        <taxon>Hypocreomycetidae</taxon>
        <taxon>Hypocreales</taxon>
        <taxon>Hypocreaceae</taxon>
        <taxon>Escovopsis</taxon>
    </lineage>
</organism>
<accession>A0A0M8N228</accession>
<keyword evidence="2" id="KW-1185">Reference proteome</keyword>
<gene>
    <name evidence="1" type="ORF">ESCO_003330</name>
</gene>
<proteinExistence type="predicted"/>
<dbReference type="OrthoDB" id="5376498at2759"/>